<gene>
    <name evidence="2" type="ORF">CAFE_23190</name>
</gene>
<dbReference type="OrthoDB" id="1862965at2"/>
<dbReference type="AlphaFoldDB" id="A0A6N8I105"/>
<accession>A0A6N8I105</accession>
<name>A0A6N8I105_9FIRM</name>
<evidence type="ECO:0000256" key="1">
    <source>
        <dbReference type="SAM" id="MobiDB-lite"/>
    </source>
</evidence>
<dbReference type="Proteomes" id="UP000469440">
    <property type="component" value="Unassembled WGS sequence"/>
</dbReference>
<comment type="caution">
    <text evidence="2">The sequence shown here is derived from an EMBL/GenBank/DDBJ whole genome shotgun (WGS) entry which is preliminary data.</text>
</comment>
<keyword evidence="3" id="KW-1185">Reference proteome</keyword>
<evidence type="ECO:0000313" key="3">
    <source>
        <dbReference type="Proteomes" id="UP000469440"/>
    </source>
</evidence>
<reference evidence="2 3" key="1">
    <citation type="submission" date="2019-09" db="EMBL/GenBank/DDBJ databases">
        <title>Genome sequence of Clostridium sp. EA1.</title>
        <authorList>
            <person name="Poehlein A."/>
            <person name="Bengelsdorf F.R."/>
            <person name="Daniel R."/>
        </authorList>
    </citation>
    <scope>NUCLEOTIDE SEQUENCE [LARGE SCALE GENOMIC DNA]</scope>
    <source>
        <strain evidence="2 3">EA1</strain>
    </source>
</reference>
<sequence length="65" mass="7202">MENTRTAVHNSNIPPSASGRSRLDKTSTYKVDGKTFIVEPVFKTEGHDTLGTILIKLMRADADRL</sequence>
<dbReference type="EMBL" id="VWXL01000061">
    <property type="protein sequence ID" value="MVB11598.1"/>
    <property type="molecule type" value="Genomic_DNA"/>
</dbReference>
<protein>
    <submittedName>
        <fullName evidence="2">Uncharacterized protein</fullName>
    </submittedName>
</protein>
<feature type="region of interest" description="Disordered" evidence="1">
    <location>
        <begin position="1"/>
        <end position="26"/>
    </location>
</feature>
<dbReference type="RefSeq" id="WP_156990744.1">
    <property type="nucleotide sequence ID" value="NZ_VWXL01000061.1"/>
</dbReference>
<evidence type="ECO:0000313" key="2">
    <source>
        <dbReference type="EMBL" id="MVB11598.1"/>
    </source>
</evidence>
<organism evidence="2 3">
    <name type="scientific">Caproicibacter fermentans</name>
    <dbReference type="NCBI Taxonomy" id="2576756"/>
    <lineage>
        <taxon>Bacteria</taxon>
        <taxon>Bacillati</taxon>
        <taxon>Bacillota</taxon>
        <taxon>Clostridia</taxon>
        <taxon>Eubacteriales</taxon>
        <taxon>Acutalibacteraceae</taxon>
        <taxon>Caproicibacter</taxon>
    </lineage>
</organism>
<feature type="compositionally biased region" description="Polar residues" evidence="1">
    <location>
        <begin position="1"/>
        <end position="19"/>
    </location>
</feature>
<proteinExistence type="predicted"/>